<keyword evidence="2" id="KW-1185">Reference proteome</keyword>
<dbReference type="Proteomes" id="UP000663879">
    <property type="component" value="Unassembled WGS sequence"/>
</dbReference>
<name>A0A814RLG0_9BILA</name>
<evidence type="ECO:0000313" key="1">
    <source>
        <dbReference type="EMBL" id="CAF1134993.1"/>
    </source>
</evidence>
<dbReference type="EMBL" id="CAJNOC010009953">
    <property type="protein sequence ID" value="CAF1134993.1"/>
    <property type="molecule type" value="Genomic_DNA"/>
</dbReference>
<dbReference type="AlphaFoldDB" id="A0A814RLG0"/>
<protein>
    <submittedName>
        <fullName evidence="1">Uncharacterized protein</fullName>
    </submittedName>
</protein>
<accession>A0A814RLG0</accession>
<proteinExistence type="predicted"/>
<reference evidence="1" key="1">
    <citation type="submission" date="2021-02" db="EMBL/GenBank/DDBJ databases">
        <authorList>
            <person name="Nowell W R."/>
        </authorList>
    </citation>
    <scope>NUCLEOTIDE SEQUENCE</scope>
    <source>
        <strain evidence="1">Ploen Becks lab</strain>
    </source>
</reference>
<organism evidence="1 2">
    <name type="scientific">Brachionus calyciflorus</name>
    <dbReference type="NCBI Taxonomy" id="104777"/>
    <lineage>
        <taxon>Eukaryota</taxon>
        <taxon>Metazoa</taxon>
        <taxon>Spiralia</taxon>
        <taxon>Gnathifera</taxon>
        <taxon>Rotifera</taxon>
        <taxon>Eurotatoria</taxon>
        <taxon>Monogononta</taxon>
        <taxon>Pseudotrocha</taxon>
        <taxon>Ploima</taxon>
        <taxon>Brachionidae</taxon>
        <taxon>Brachionus</taxon>
    </lineage>
</organism>
<comment type="caution">
    <text evidence="1">The sequence shown here is derived from an EMBL/GenBank/DDBJ whole genome shotgun (WGS) entry which is preliminary data.</text>
</comment>
<gene>
    <name evidence="1" type="ORF">OXX778_LOCUS22646</name>
</gene>
<evidence type="ECO:0000313" key="2">
    <source>
        <dbReference type="Proteomes" id="UP000663879"/>
    </source>
</evidence>
<sequence length="142" mass="16463">MKKIEYFKASTLKDFKTSKEFWKFHSKNVKIKSHACSNILPNSLRIGDHKSELNVSSDDCKRFIYDHFNNHMRTNVVASFSFKKIEKYDIEQILGSLDPHTSQGLTGISVNILKAISKNIAPFLSKLFNDCKEEAIYLNEWK</sequence>